<keyword evidence="8" id="KW-1185">Reference proteome</keyword>
<gene>
    <name evidence="7" type="ORF">Slin15195_G123820</name>
</gene>
<evidence type="ECO:0000256" key="1">
    <source>
        <dbReference type="ARBA" id="ARBA00004141"/>
    </source>
</evidence>
<dbReference type="Proteomes" id="UP001056384">
    <property type="component" value="Chromosome 12"/>
</dbReference>
<dbReference type="SUPFAM" id="SSF103473">
    <property type="entry name" value="MFS general substrate transporter"/>
    <property type="match status" value="1"/>
</dbReference>
<evidence type="ECO:0000256" key="3">
    <source>
        <dbReference type="ARBA" id="ARBA00022692"/>
    </source>
</evidence>
<evidence type="ECO:0000256" key="2">
    <source>
        <dbReference type="ARBA" id="ARBA00022448"/>
    </source>
</evidence>
<keyword evidence="5 6" id="KW-0472">Membrane</keyword>
<dbReference type="OrthoDB" id="2985014at2759"/>
<evidence type="ECO:0000256" key="4">
    <source>
        <dbReference type="ARBA" id="ARBA00022989"/>
    </source>
</evidence>
<dbReference type="GO" id="GO:0022857">
    <property type="term" value="F:transmembrane transporter activity"/>
    <property type="evidence" value="ECO:0007669"/>
    <property type="project" value="TreeGrafter"/>
</dbReference>
<dbReference type="PANTHER" id="PTHR43791">
    <property type="entry name" value="PERMEASE-RELATED"/>
    <property type="match status" value="1"/>
</dbReference>
<evidence type="ECO:0000313" key="7">
    <source>
        <dbReference type="EMBL" id="USW59063.1"/>
    </source>
</evidence>
<proteinExistence type="predicted"/>
<evidence type="ECO:0000256" key="5">
    <source>
        <dbReference type="ARBA" id="ARBA00023136"/>
    </source>
</evidence>
<dbReference type="PANTHER" id="PTHR43791:SF38">
    <property type="entry name" value="MAJOR FACILITATOR SUPERFAMILY (MFS) PROFILE DOMAIN-CONTAINING PROTEIN"/>
    <property type="match status" value="1"/>
</dbReference>
<dbReference type="InterPro" id="IPR036259">
    <property type="entry name" value="MFS_trans_sf"/>
</dbReference>
<comment type="subcellular location">
    <subcellularLocation>
        <location evidence="1">Membrane</location>
        <topology evidence="1">Multi-pass membrane protein</topology>
    </subcellularLocation>
</comment>
<feature type="transmembrane region" description="Helical" evidence="6">
    <location>
        <begin position="92"/>
        <end position="114"/>
    </location>
</feature>
<name>A0A9Q9B4Z9_9PEZI</name>
<evidence type="ECO:0000313" key="8">
    <source>
        <dbReference type="Proteomes" id="UP001056384"/>
    </source>
</evidence>
<keyword evidence="2" id="KW-0813">Transport</keyword>
<sequence length="117" mass="13410">MKKSMAEGHIEHVPSHDEHCDKQQVDFEHAQQLAATYVPGSPEEKALIRKLDWRLVPTCWLLYLLSNVDRTNIGNAKIGGLEDDFELTSNQYSLIVLVFFISYLICEVPSNMILHRV</sequence>
<evidence type="ECO:0000256" key="6">
    <source>
        <dbReference type="SAM" id="Phobius"/>
    </source>
</evidence>
<reference evidence="7" key="1">
    <citation type="submission" date="2022-06" db="EMBL/GenBank/DDBJ databases">
        <title>Complete genome sequences of two strains of the flax pathogen Septoria linicola.</title>
        <authorList>
            <person name="Lapalu N."/>
            <person name="Simon A."/>
            <person name="Demenou B."/>
            <person name="Paumier D."/>
            <person name="Guillot M.-P."/>
            <person name="Gout L."/>
            <person name="Valade R."/>
        </authorList>
    </citation>
    <scope>NUCLEOTIDE SEQUENCE</scope>
    <source>
        <strain evidence="7">SE15195</strain>
    </source>
</reference>
<dbReference type="AlphaFoldDB" id="A0A9Q9B4Z9"/>
<keyword evidence="3 6" id="KW-0812">Transmembrane</keyword>
<organism evidence="7 8">
    <name type="scientific">Septoria linicola</name>
    <dbReference type="NCBI Taxonomy" id="215465"/>
    <lineage>
        <taxon>Eukaryota</taxon>
        <taxon>Fungi</taxon>
        <taxon>Dikarya</taxon>
        <taxon>Ascomycota</taxon>
        <taxon>Pezizomycotina</taxon>
        <taxon>Dothideomycetes</taxon>
        <taxon>Dothideomycetidae</taxon>
        <taxon>Mycosphaerellales</taxon>
        <taxon>Mycosphaerellaceae</taxon>
        <taxon>Septoria</taxon>
    </lineage>
</organism>
<accession>A0A9Q9B4Z9</accession>
<dbReference type="EMBL" id="CP099429">
    <property type="protein sequence ID" value="USW59063.1"/>
    <property type="molecule type" value="Genomic_DNA"/>
</dbReference>
<dbReference type="GO" id="GO:0016020">
    <property type="term" value="C:membrane"/>
    <property type="evidence" value="ECO:0007669"/>
    <property type="project" value="UniProtKB-SubCell"/>
</dbReference>
<protein>
    <submittedName>
        <fullName evidence="7">MFS transporter superfamily</fullName>
    </submittedName>
</protein>
<dbReference type="Gene3D" id="1.20.1250.20">
    <property type="entry name" value="MFS general substrate transporter like domains"/>
    <property type="match status" value="1"/>
</dbReference>
<keyword evidence="4 6" id="KW-1133">Transmembrane helix</keyword>